<reference evidence="6" key="1">
    <citation type="journal article" date="2019" name="Int. J. Syst. Evol. Microbiol.">
        <title>The Global Catalogue of Microorganisms (GCM) 10K type strain sequencing project: providing services to taxonomists for standard genome sequencing and annotation.</title>
        <authorList>
            <consortium name="The Broad Institute Genomics Platform"/>
            <consortium name="The Broad Institute Genome Sequencing Center for Infectious Disease"/>
            <person name="Wu L."/>
            <person name="Ma J."/>
        </authorList>
    </citation>
    <scope>NUCLEOTIDE SEQUENCE [LARGE SCALE GENOMIC DNA]</scope>
    <source>
        <strain evidence="6">ICMP 6774ER</strain>
    </source>
</reference>
<protein>
    <submittedName>
        <fullName evidence="5">ArsR/SmtB family transcription factor</fullName>
    </submittedName>
</protein>
<proteinExistence type="predicted"/>
<dbReference type="InterPro" id="IPR051011">
    <property type="entry name" value="Metal_resp_trans_reg"/>
</dbReference>
<dbReference type="InterPro" id="IPR012318">
    <property type="entry name" value="HTH_CRP"/>
</dbReference>
<accession>A0ABW4TBU6</accession>
<keyword evidence="2" id="KW-0238">DNA-binding</keyword>
<dbReference type="Pfam" id="PF12840">
    <property type="entry name" value="HTH_20"/>
    <property type="match status" value="1"/>
</dbReference>
<evidence type="ECO:0000256" key="3">
    <source>
        <dbReference type="ARBA" id="ARBA00023163"/>
    </source>
</evidence>
<dbReference type="InterPro" id="IPR036390">
    <property type="entry name" value="WH_DNA-bd_sf"/>
</dbReference>
<keyword evidence="1" id="KW-0805">Transcription regulation</keyword>
<dbReference type="SUPFAM" id="SSF46785">
    <property type="entry name" value="Winged helix' DNA-binding domain"/>
    <property type="match status" value="1"/>
</dbReference>
<evidence type="ECO:0000259" key="4">
    <source>
        <dbReference type="PROSITE" id="PS50987"/>
    </source>
</evidence>
<dbReference type="RefSeq" id="WP_379580510.1">
    <property type="nucleotide sequence ID" value="NZ_JBHUFV010000068.1"/>
</dbReference>
<gene>
    <name evidence="5" type="ORF">ACFSKW_44050</name>
</gene>
<organism evidence="5 6">
    <name type="scientific">Nonomuraea mangrovi</name>
    <dbReference type="NCBI Taxonomy" id="2316207"/>
    <lineage>
        <taxon>Bacteria</taxon>
        <taxon>Bacillati</taxon>
        <taxon>Actinomycetota</taxon>
        <taxon>Actinomycetes</taxon>
        <taxon>Streptosporangiales</taxon>
        <taxon>Streptosporangiaceae</taxon>
        <taxon>Nonomuraea</taxon>
    </lineage>
</organism>
<dbReference type="InterPro" id="IPR036388">
    <property type="entry name" value="WH-like_DNA-bd_sf"/>
</dbReference>
<dbReference type="PROSITE" id="PS50987">
    <property type="entry name" value="HTH_ARSR_2"/>
    <property type="match status" value="1"/>
</dbReference>
<evidence type="ECO:0000256" key="2">
    <source>
        <dbReference type="ARBA" id="ARBA00023125"/>
    </source>
</evidence>
<dbReference type="CDD" id="cd00090">
    <property type="entry name" value="HTH_ARSR"/>
    <property type="match status" value="1"/>
</dbReference>
<dbReference type="InterPro" id="IPR011991">
    <property type="entry name" value="ArsR-like_HTH"/>
</dbReference>
<comment type="caution">
    <text evidence="5">The sequence shown here is derived from an EMBL/GenBank/DDBJ whole genome shotgun (WGS) entry which is preliminary data.</text>
</comment>
<name>A0ABW4TBU6_9ACTN</name>
<feature type="domain" description="HTH arsR-type" evidence="4">
    <location>
        <begin position="233"/>
        <end position="330"/>
    </location>
</feature>
<evidence type="ECO:0000256" key="1">
    <source>
        <dbReference type="ARBA" id="ARBA00023015"/>
    </source>
</evidence>
<dbReference type="EMBL" id="JBHUFV010000068">
    <property type="protein sequence ID" value="MFD1938470.1"/>
    <property type="molecule type" value="Genomic_DNA"/>
</dbReference>
<keyword evidence="6" id="KW-1185">Reference proteome</keyword>
<keyword evidence="3" id="KW-0804">Transcription</keyword>
<dbReference type="Gene3D" id="1.10.10.10">
    <property type="entry name" value="Winged helix-like DNA-binding domain superfamily/Winged helix DNA-binding domain"/>
    <property type="match status" value="1"/>
</dbReference>
<dbReference type="InterPro" id="IPR045981">
    <property type="entry name" value="DUF5937"/>
</dbReference>
<dbReference type="Pfam" id="PF19361">
    <property type="entry name" value="DUF5937"/>
    <property type="match status" value="1"/>
</dbReference>
<dbReference type="SMART" id="SM00418">
    <property type="entry name" value="HTH_ARSR"/>
    <property type="match status" value="1"/>
</dbReference>
<dbReference type="PANTHER" id="PTHR43132">
    <property type="entry name" value="ARSENICAL RESISTANCE OPERON REPRESSOR ARSR-RELATED"/>
    <property type="match status" value="1"/>
</dbReference>
<dbReference type="PANTHER" id="PTHR43132:SF6">
    <property type="entry name" value="HTH-TYPE TRANSCRIPTIONAL REPRESSOR CZRA"/>
    <property type="match status" value="1"/>
</dbReference>
<evidence type="ECO:0000313" key="5">
    <source>
        <dbReference type="EMBL" id="MFD1938470.1"/>
    </source>
</evidence>
<dbReference type="SMART" id="SM00419">
    <property type="entry name" value="HTH_CRP"/>
    <property type="match status" value="1"/>
</dbReference>
<sequence>MALTVELGVAELAATRFATSPLSETVSGLQQLGGRDRQAINLPWLRWAEDSLAKDPLDLPRTWPLIVNDRPSWPEFLVPAPLGAGTSIDDDLAALQRTSARQVRASLRRVFGEHPPDTAAALAARPAAGLRAIAAELRAAYERLIAPHWPRIRAVLDADVLYRARQLAAGGAEGVFTGLHPDLHWCEGRLTLKQARWPAELAVNRGPGGLVLIPVALGSPYVLIKKSTSTQTTVRYPARGLATLWTAGTRPPEDSAVRLLGRVRAELLQALRSPATTTDLARAFGVTPSAVSQHLGVLRAGGLIARERSGRHVLYVTTPLGQSLSGPPTT</sequence>
<dbReference type="Proteomes" id="UP001597368">
    <property type="component" value="Unassembled WGS sequence"/>
</dbReference>
<dbReference type="InterPro" id="IPR001845">
    <property type="entry name" value="HTH_ArsR_DNA-bd_dom"/>
</dbReference>
<evidence type="ECO:0000313" key="6">
    <source>
        <dbReference type="Proteomes" id="UP001597368"/>
    </source>
</evidence>